<sequence>MSQLQENYVNPFDNEQLPFQVLKNQAGEYSLWPATHHLPAGWESHFGPDTRRACIDYVEQHWTSINPFQHA</sequence>
<dbReference type="PANTHER" id="PTHR38444:SF1">
    <property type="entry name" value="ENTEROBACTIN BIOSYNTHESIS PROTEIN YBDZ"/>
    <property type="match status" value="1"/>
</dbReference>
<dbReference type="InterPro" id="IPR005153">
    <property type="entry name" value="MbtH-like_dom"/>
</dbReference>
<evidence type="ECO:0000313" key="2">
    <source>
        <dbReference type="EMBL" id="SNQ29536.1"/>
    </source>
</evidence>
<reference evidence="3" key="1">
    <citation type="submission" date="2017-06" db="EMBL/GenBank/DDBJ databases">
        <authorList>
            <person name="Varghese N."/>
            <person name="Submissions S."/>
        </authorList>
    </citation>
    <scope>NUCLEOTIDE SEQUENCE [LARGE SCALE GENOMIC DNA]</scope>
    <source>
        <strain evidence="3">ANC 5114</strain>
    </source>
</reference>
<dbReference type="AlphaFoldDB" id="A0A217EH80"/>
<organism evidence="2 3">
    <name type="scientific">Acinetobacter apis</name>
    <dbReference type="NCBI Taxonomy" id="1229165"/>
    <lineage>
        <taxon>Bacteria</taxon>
        <taxon>Pseudomonadati</taxon>
        <taxon>Pseudomonadota</taxon>
        <taxon>Gammaproteobacteria</taxon>
        <taxon>Moraxellales</taxon>
        <taxon>Moraxellaceae</taxon>
        <taxon>Acinetobacter</taxon>
    </lineage>
</organism>
<evidence type="ECO:0000313" key="3">
    <source>
        <dbReference type="Proteomes" id="UP000243463"/>
    </source>
</evidence>
<dbReference type="SMART" id="SM00923">
    <property type="entry name" value="MbtH"/>
    <property type="match status" value="1"/>
</dbReference>
<dbReference type="SUPFAM" id="SSF160582">
    <property type="entry name" value="MbtH-like"/>
    <property type="match status" value="1"/>
</dbReference>
<evidence type="ECO:0000259" key="1">
    <source>
        <dbReference type="SMART" id="SM00923"/>
    </source>
</evidence>
<name>A0A217EH80_9GAMM</name>
<dbReference type="InterPro" id="IPR037407">
    <property type="entry name" value="MLP_fam"/>
</dbReference>
<protein>
    <submittedName>
        <fullName evidence="2">MbtH protein</fullName>
    </submittedName>
</protein>
<dbReference type="InterPro" id="IPR038020">
    <property type="entry name" value="MbtH-like_sf"/>
</dbReference>
<dbReference type="Gene3D" id="3.90.820.10">
    <property type="entry name" value="Structural Genomics, Unknown Function 30-nov-00 1gh9 Mol_id"/>
    <property type="match status" value="1"/>
</dbReference>
<dbReference type="OrthoDB" id="7584480at2"/>
<dbReference type="GO" id="GO:0019290">
    <property type="term" value="P:siderophore biosynthetic process"/>
    <property type="evidence" value="ECO:0007669"/>
    <property type="project" value="TreeGrafter"/>
</dbReference>
<dbReference type="Pfam" id="PF03621">
    <property type="entry name" value="MbtH"/>
    <property type="match status" value="1"/>
</dbReference>
<dbReference type="EMBL" id="FZLN01000002">
    <property type="protein sequence ID" value="SNQ29536.1"/>
    <property type="molecule type" value="Genomic_DNA"/>
</dbReference>
<gene>
    <name evidence="2" type="ORF">SAMN05444584_1494</name>
</gene>
<proteinExistence type="predicted"/>
<dbReference type="GO" id="GO:0005829">
    <property type="term" value="C:cytosol"/>
    <property type="evidence" value="ECO:0007669"/>
    <property type="project" value="TreeGrafter"/>
</dbReference>
<keyword evidence="3" id="KW-1185">Reference proteome</keyword>
<feature type="domain" description="MbtH-like" evidence="1">
    <location>
        <begin position="10"/>
        <end position="60"/>
    </location>
</feature>
<dbReference type="Proteomes" id="UP000243463">
    <property type="component" value="Unassembled WGS sequence"/>
</dbReference>
<dbReference type="RefSeq" id="WP_088823583.1">
    <property type="nucleotide sequence ID" value="NZ_FZLN01000002.1"/>
</dbReference>
<accession>A0A217EH80</accession>
<dbReference type="PANTHER" id="PTHR38444">
    <property type="entry name" value="ENTEROBACTIN BIOSYNTHESIS PROTEIN YBDZ"/>
    <property type="match status" value="1"/>
</dbReference>